<dbReference type="GO" id="GO:0006897">
    <property type="term" value="P:endocytosis"/>
    <property type="evidence" value="ECO:0007669"/>
    <property type="project" value="TreeGrafter"/>
</dbReference>
<dbReference type="SUPFAM" id="SSF47473">
    <property type="entry name" value="EF-hand"/>
    <property type="match status" value="3"/>
</dbReference>
<dbReference type="InterPro" id="IPR018247">
    <property type="entry name" value="EF_Hand_1_Ca_BS"/>
</dbReference>
<dbReference type="PROSITE" id="PS50222">
    <property type="entry name" value="EF_HAND_2"/>
    <property type="match status" value="2"/>
</dbReference>
<evidence type="ECO:0000256" key="2">
    <source>
        <dbReference type="SAM" id="Coils"/>
    </source>
</evidence>
<keyword evidence="1" id="KW-0106">Calcium</keyword>
<comment type="caution">
    <text evidence="6">The sequence shown here is derived from an EMBL/GenBank/DDBJ whole genome shotgun (WGS) entry which is preliminary data.</text>
</comment>
<dbReference type="GO" id="GO:0030132">
    <property type="term" value="C:clathrin coat of coated pit"/>
    <property type="evidence" value="ECO:0007669"/>
    <property type="project" value="TreeGrafter"/>
</dbReference>
<evidence type="ECO:0000313" key="6">
    <source>
        <dbReference type="EMBL" id="GFQ92760.1"/>
    </source>
</evidence>
<feature type="domain" description="EH" evidence="4">
    <location>
        <begin position="258"/>
        <end position="347"/>
    </location>
</feature>
<feature type="domain" description="EH" evidence="4">
    <location>
        <begin position="121"/>
        <end position="209"/>
    </location>
</feature>
<reference evidence="6" key="1">
    <citation type="submission" date="2020-07" db="EMBL/GenBank/DDBJ databases">
        <title>Multicomponent nature underlies the extraordinary mechanical properties of spider dragline silk.</title>
        <authorList>
            <person name="Kono N."/>
            <person name="Nakamura H."/>
            <person name="Mori M."/>
            <person name="Yoshida Y."/>
            <person name="Ohtoshi R."/>
            <person name="Malay A.D."/>
            <person name="Moran D.A.P."/>
            <person name="Tomita M."/>
            <person name="Numata K."/>
            <person name="Arakawa K."/>
        </authorList>
    </citation>
    <scope>NUCLEOTIDE SEQUENCE</scope>
</reference>
<dbReference type="GO" id="GO:0045296">
    <property type="term" value="F:cadherin binding"/>
    <property type="evidence" value="ECO:0007669"/>
    <property type="project" value="TreeGrafter"/>
</dbReference>
<feature type="domain" description="EF-hand" evidence="5">
    <location>
        <begin position="257"/>
        <end position="292"/>
    </location>
</feature>
<proteinExistence type="predicted"/>
<dbReference type="CDD" id="cd00052">
    <property type="entry name" value="EH"/>
    <property type="match status" value="3"/>
</dbReference>
<evidence type="ECO:0000256" key="3">
    <source>
        <dbReference type="SAM" id="MobiDB-lite"/>
    </source>
</evidence>
<dbReference type="PROSITE" id="PS00018">
    <property type="entry name" value="EF_HAND_1"/>
    <property type="match status" value="2"/>
</dbReference>
<dbReference type="EMBL" id="BMAO01004147">
    <property type="protein sequence ID" value="GFQ92760.1"/>
    <property type="molecule type" value="Genomic_DNA"/>
</dbReference>
<feature type="domain" description="EF-hand" evidence="5">
    <location>
        <begin position="153"/>
        <end position="188"/>
    </location>
</feature>
<sequence length="960" mass="105726">MGMLPSPSQVARSHTALYEAFYRQVDPAETDRVSAVEAAAFLKRSGLPDTILSKIWDMSDPQGKGFLDKQGFYVALKLIALHQNGKDLTLANMNLDLPPPQLQTPSGRNSPAVDWNIKAVERKKYEEMFYSMGPVAGKLPGDKVKPVMLNSKLPLDILGKIWDLSDTDQDGFLSKEEFILAMHLVYKALENIPVPSVLPPELISILKRKHSIPGMVQVLPDVLPQGIDNMMTGRIRRSSTPSSDIISRGSPWIVNAVDKAKFDEMFHTLDTDKDGFVTGLDVKDTFLKSGLPQTVLAHIWNLCDIKQNGKLNSEQFALAMYLVQQKIQGIEVPATLYSEMIPPTLRPKPSSDISQDVPLPITSDLDSSGSKELDMISSEIKELQMEKMTLEKDLAQKEADVKIKNGELKNLQNELDALETMLKQLEIQKGEARKRLNDLDKQKNSLDLTLCDLLAQTEDDVNQIDAMKKQKEEQELELEVQEKELNEKRKELNELRQEETKLESQISSGKIQLDALTSSLQSTILQISQMKIKIDQLQEQHRLMSEAIKDMDNAISFGDFRNVSEFTLTGFAPLQDEDFTVASPTSLFPPLILDKDDPIFAKSLNLNGEELCFGDEGGIIEISVLVCIRSFEAVILSASYKWCISVAFAKSSGKFAMWMYANELMHSMLCQLDLCLLLTTHTTCQAGNSDALKKLDSYFLFTTLILKILLLFPPPEEKTMEPVAPINDFQEDPFGSKDPFEGKINGFSSDPFAGEDPFKGDPFQDTSVSSSGDPFGGDPFESVFNVTAAQTTKDDPFLGNDPFGGFPAPSNPDKDPFDPFGLSKSNSIQSPVGGFDADPFGTDPFGASPAAPPRPESPTPALPPKKSKAPPPRPAPPSKAKGPSPKPGPTRAAPAPPVPPPPAVDPFKADFENTSNNAAFPDLFSKTAKTQDAFDPFSNPAAPADNFANFDNFADFDNIK</sequence>
<accession>A0A8X6J5N5</accession>
<dbReference type="Gene3D" id="1.10.238.10">
    <property type="entry name" value="EF-hand"/>
    <property type="match status" value="3"/>
</dbReference>
<dbReference type="PROSITE" id="PS50031">
    <property type="entry name" value="EH"/>
    <property type="match status" value="3"/>
</dbReference>
<evidence type="ECO:0000256" key="1">
    <source>
        <dbReference type="ARBA" id="ARBA00022837"/>
    </source>
</evidence>
<dbReference type="SMART" id="SM00027">
    <property type="entry name" value="EH"/>
    <property type="match status" value="3"/>
</dbReference>
<dbReference type="InterPro" id="IPR011992">
    <property type="entry name" value="EF-hand-dom_pair"/>
</dbReference>
<evidence type="ECO:0000313" key="7">
    <source>
        <dbReference type="Proteomes" id="UP000887116"/>
    </source>
</evidence>
<dbReference type="PANTHER" id="PTHR11216">
    <property type="entry name" value="EH DOMAIN"/>
    <property type="match status" value="1"/>
</dbReference>
<dbReference type="Gene3D" id="1.10.287.1490">
    <property type="match status" value="1"/>
</dbReference>
<dbReference type="PANTHER" id="PTHR11216:SF176">
    <property type="entry name" value="EPIDERMAL GROWTH FACTOR RECEPTOR PATHWAY SUBSTRATE CLONE 15, ISOFORM A"/>
    <property type="match status" value="1"/>
</dbReference>
<dbReference type="InterPro" id="IPR002048">
    <property type="entry name" value="EF_hand_dom"/>
</dbReference>
<feature type="region of interest" description="Disordered" evidence="3">
    <location>
        <begin position="754"/>
        <end position="915"/>
    </location>
</feature>
<dbReference type="Pfam" id="PF12763">
    <property type="entry name" value="EH"/>
    <property type="match status" value="3"/>
</dbReference>
<gene>
    <name evidence="6" type="primary">EPS15L1</name>
    <name evidence="6" type="ORF">TNCT_671442</name>
</gene>
<dbReference type="Proteomes" id="UP000887116">
    <property type="component" value="Unassembled WGS sequence"/>
</dbReference>
<organism evidence="6 7">
    <name type="scientific">Trichonephila clavata</name>
    <name type="common">Joro spider</name>
    <name type="synonym">Nephila clavata</name>
    <dbReference type="NCBI Taxonomy" id="2740835"/>
    <lineage>
        <taxon>Eukaryota</taxon>
        <taxon>Metazoa</taxon>
        <taxon>Ecdysozoa</taxon>
        <taxon>Arthropoda</taxon>
        <taxon>Chelicerata</taxon>
        <taxon>Arachnida</taxon>
        <taxon>Araneae</taxon>
        <taxon>Araneomorphae</taxon>
        <taxon>Entelegynae</taxon>
        <taxon>Araneoidea</taxon>
        <taxon>Nephilidae</taxon>
        <taxon>Trichonephila</taxon>
    </lineage>
</organism>
<feature type="region of interest" description="Disordered" evidence="3">
    <location>
        <begin position="347"/>
        <end position="370"/>
    </location>
</feature>
<dbReference type="InterPro" id="IPR000261">
    <property type="entry name" value="EH_dom"/>
</dbReference>
<feature type="domain" description="EH" evidence="4">
    <location>
        <begin position="14"/>
        <end position="108"/>
    </location>
</feature>
<evidence type="ECO:0000259" key="5">
    <source>
        <dbReference type="PROSITE" id="PS50222"/>
    </source>
</evidence>
<keyword evidence="6" id="KW-0675">Receptor</keyword>
<feature type="coiled-coil region" evidence="2">
    <location>
        <begin position="373"/>
        <end position="554"/>
    </location>
</feature>
<protein>
    <submittedName>
        <fullName evidence="6">Epidermal growth factor receptor substrate 15-like 1</fullName>
    </submittedName>
</protein>
<feature type="compositionally biased region" description="Pro residues" evidence="3">
    <location>
        <begin position="850"/>
        <end position="877"/>
    </location>
</feature>
<keyword evidence="2" id="KW-0175">Coiled coil</keyword>
<dbReference type="GO" id="GO:0016197">
    <property type="term" value="P:endosomal transport"/>
    <property type="evidence" value="ECO:0007669"/>
    <property type="project" value="TreeGrafter"/>
</dbReference>
<keyword evidence="7" id="KW-1185">Reference proteome</keyword>
<name>A0A8X6J5N5_TRICU</name>
<dbReference type="GO" id="GO:0005509">
    <property type="term" value="F:calcium ion binding"/>
    <property type="evidence" value="ECO:0007669"/>
    <property type="project" value="InterPro"/>
</dbReference>
<dbReference type="OrthoDB" id="524326at2759"/>
<feature type="compositionally biased region" description="Pro residues" evidence="3">
    <location>
        <begin position="884"/>
        <end position="904"/>
    </location>
</feature>
<dbReference type="AlphaFoldDB" id="A0A8X6J5N5"/>
<dbReference type="SMART" id="SM00054">
    <property type="entry name" value="EFh"/>
    <property type="match status" value="4"/>
</dbReference>
<dbReference type="SUPFAM" id="SSF57997">
    <property type="entry name" value="Tropomyosin"/>
    <property type="match status" value="1"/>
</dbReference>
<evidence type="ECO:0000259" key="4">
    <source>
        <dbReference type="PROSITE" id="PS50031"/>
    </source>
</evidence>